<dbReference type="RefSeq" id="XP_037223415.1">
    <property type="nucleotide sequence ID" value="XM_037360530.1"/>
</dbReference>
<dbReference type="OrthoDB" id="2921803at2759"/>
<dbReference type="EMBL" id="JACAZF010000003">
    <property type="protein sequence ID" value="KAF7309965.1"/>
    <property type="molecule type" value="Genomic_DNA"/>
</dbReference>
<evidence type="ECO:0000259" key="1">
    <source>
        <dbReference type="Pfam" id="PF12937"/>
    </source>
</evidence>
<dbReference type="InterPro" id="IPR032675">
    <property type="entry name" value="LRR_dom_sf"/>
</dbReference>
<sequence length="358" mass="41202">MFTPPRIPDEVLNMIFEHRALENSKDLLCVCSLVCKAWLPVARYHLFRKVVLHLDSDGNTTFLGLLQHPLCSFTDSVRKVRLLPAQSTRMSQRVNTDLAVLNRLTRVNALCLHDQKIIPLDTLQVISTVFKDITSLTMMLRFKRSADGIQFMSSFSQLEEVHFELVRTPVGDPPPNNLSIPPKLRSLRLNSIRGHECWFSDHRLPSMTTLSLYHIRPLNDIPRLTQMLQTFGRNLRHLTLRFDAQKGDLPLEVNFSYNTELRYLEIDLSALTKKHISPVLATLNACDLEMLVWRNRKSFDDFSKKSWEDLDALVSDRERFRALVAFEIRASNDSTKYNPRARMPLSEARGVLSGSTEI</sequence>
<organism evidence="2 3">
    <name type="scientific">Mycena indigotica</name>
    <dbReference type="NCBI Taxonomy" id="2126181"/>
    <lineage>
        <taxon>Eukaryota</taxon>
        <taxon>Fungi</taxon>
        <taxon>Dikarya</taxon>
        <taxon>Basidiomycota</taxon>
        <taxon>Agaricomycotina</taxon>
        <taxon>Agaricomycetes</taxon>
        <taxon>Agaricomycetidae</taxon>
        <taxon>Agaricales</taxon>
        <taxon>Marasmiineae</taxon>
        <taxon>Mycenaceae</taxon>
        <taxon>Mycena</taxon>
    </lineage>
</organism>
<proteinExistence type="predicted"/>
<gene>
    <name evidence="2" type="ORF">MIND_00369200</name>
</gene>
<evidence type="ECO:0000313" key="2">
    <source>
        <dbReference type="EMBL" id="KAF7309965.1"/>
    </source>
</evidence>
<dbReference type="Pfam" id="PF12937">
    <property type="entry name" value="F-box-like"/>
    <property type="match status" value="1"/>
</dbReference>
<dbReference type="Proteomes" id="UP000636479">
    <property type="component" value="Unassembled WGS sequence"/>
</dbReference>
<accession>A0A8H6T0Y7</accession>
<protein>
    <submittedName>
        <fullName evidence="2">RING-type domain-containing protein</fullName>
    </submittedName>
</protein>
<dbReference type="SUPFAM" id="SSF52047">
    <property type="entry name" value="RNI-like"/>
    <property type="match status" value="1"/>
</dbReference>
<dbReference type="Gene3D" id="3.80.10.10">
    <property type="entry name" value="Ribonuclease Inhibitor"/>
    <property type="match status" value="1"/>
</dbReference>
<dbReference type="InterPro" id="IPR001810">
    <property type="entry name" value="F-box_dom"/>
</dbReference>
<evidence type="ECO:0000313" key="3">
    <source>
        <dbReference type="Proteomes" id="UP000636479"/>
    </source>
</evidence>
<keyword evidence="3" id="KW-1185">Reference proteome</keyword>
<feature type="domain" description="F-box" evidence="1">
    <location>
        <begin position="6"/>
        <end position="52"/>
    </location>
</feature>
<dbReference type="GeneID" id="59343046"/>
<dbReference type="AlphaFoldDB" id="A0A8H6T0Y7"/>
<name>A0A8H6T0Y7_9AGAR</name>
<comment type="caution">
    <text evidence="2">The sequence shown here is derived from an EMBL/GenBank/DDBJ whole genome shotgun (WGS) entry which is preliminary data.</text>
</comment>
<reference evidence="2" key="1">
    <citation type="submission" date="2020-05" db="EMBL/GenBank/DDBJ databases">
        <title>Mycena genomes resolve the evolution of fungal bioluminescence.</title>
        <authorList>
            <person name="Tsai I.J."/>
        </authorList>
    </citation>
    <scope>NUCLEOTIDE SEQUENCE</scope>
    <source>
        <strain evidence="2">171206Taipei</strain>
    </source>
</reference>